<feature type="domain" description="Peptidase S26" evidence="8">
    <location>
        <begin position="299"/>
        <end position="495"/>
    </location>
</feature>
<comment type="similarity">
    <text evidence="2">Belongs to the peptidase S26 family.</text>
</comment>
<dbReference type="GO" id="GO:0009003">
    <property type="term" value="F:signal peptidase activity"/>
    <property type="evidence" value="ECO:0007669"/>
    <property type="project" value="UniProtKB-EC"/>
</dbReference>
<dbReference type="PROSITE" id="PS00760">
    <property type="entry name" value="SPASE_I_2"/>
    <property type="match status" value="1"/>
</dbReference>
<dbReference type="KEGG" id="mis:MICPUN_62711"/>
<evidence type="ECO:0000256" key="5">
    <source>
        <dbReference type="PIRSR" id="PIRSR600223-1"/>
    </source>
</evidence>
<evidence type="ECO:0000256" key="4">
    <source>
        <dbReference type="ARBA" id="ARBA00022801"/>
    </source>
</evidence>
<dbReference type="PANTHER" id="PTHR43390:SF1">
    <property type="entry name" value="CHLOROPLAST PROCESSING PEPTIDASE"/>
    <property type="match status" value="1"/>
</dbReference>
<evidence type="ECO:0000259" key="8">
    <source>
        <dbReference type="Pfam" id="PF10502"/>
    </source>
</evidence>
<dbReference type="PRINTS" id="PR00727">
    <property type="entry name" value="LEADERPTASE"/>
</dbReference>
<dbReference type="Gene3D" id="1.25.40.20">
    <property type="entry name" value="Ankyrin repeat-containing domain"/>
    <property type="match status" value="1"/>
</dbReference>
<evidence type="ECO:0000256" key="7">
    <source>
        <dbReference type="SAM" id="MobiDB-lite"/>
    </source>
</evidence>
<dbReference type="InterPro" id="IPR019533">
    <property type="entry name" value="Peptidase_S26"/>
</dbReference>
<protein>
    <recommendedName>
        <fullName evidence="3">signal peptidase I</fullName>
        <ecNumber evidence="3">3.4.21.89</ecNumber>
    </recommendedName>
</protein>
<dbReference type="GO" id="GO:0004252">
    <property type="term" value="F:serine-type endopeptidase activity"/>
    <property type="evidence" value="ECO:0007669"/>
    <property type="project" value="InterPro"/>
</dbReference>
<dbReference type="NCBIfam" id="TIGR02227">
    <property type="entry name" value="sigpep_I_bact"/>
    <property type="match status" value="1"/>
</dbReference>
<evidence type="ECO:0000313" key="10">
    <source>
        <dbReference type="Proteomes" id="UP000002009"/>
    </source>
</evidence>
<gene>
    <name evidence="9" type="ORF">MICPUN_62711</name>
</gene>
<dbReference type="SUPFAM" id="SSF48403">
    <property type="entry name" value="Ankyrin repeat"/>
    <property type="match status" value="1"/>
</dbReference>
<dbReference type="EC" id="3.4.21.89" evidence="3"/>
<evidence type="ECO:0000256" key="1">
    <source>
        <dbReference type="ARBA" id="ARBA00000677"/>
    </source>
</evidence>
<keyword evidence="6" id="KW-0040">ANK repeat</keyword>
<dbReference type="SUPFAM" id="SSF51306">
    <property type="entry name" value="LexA/Signal peptidase"/>
    <property type="match status" value="1"/>
</dbReference>
<dbReference type="CDD" id="cd06462">
    <property type="entry name" value="Peptidase_S24_S26"/>
    <property type="match status" value="1"/>
</dbReference>
<dbReference type="InterPro" id="IPR036770">
    <property type="entry name" value="Ankyrin_rpt-contain_sf"/>
</dbReference>
<dbReference type="GO" id="GO:0006465">
    <property type="term" value="P:signal peptide processing"/>
    <property type="evidence" value="ECO:0007669"/>
    <property type="project" value="InterPro"/>
</dbReference>
<dbReference type="InterPro" id="IPR019757">
    <property type="entry name" value="Pept_S26A_signal_pept_1_Lys-AS"/>
</dbReference>
<feature type="active site" evidence="5">
    <location>
        <position position="392"/>
    </location>
</feature>
<keyword evidence="4" id="KW-0378">Hydrolase</keyword>
<feature type="region of interest" description="Disordered" evidence="7">
    <location>
        <begin position="419"/>
        <end position="440"/>
    </location>
</feature>
<keyword evidence="10" id="KW-1185">Reference proteome</keyword>
<dbReference type="EMBL" id="CP001330">
    <property type="protein sequence ID" value="ACO66282.1"/>
    <property type="molecule type" value="Genomic_DNA"/>
</dbReference>
<dbReference type="Pfam" id="PF12796">
    <property type="entry name" value="Ank_2"/>
    <property type="match status" value="1"/>
</dbReference>
<sequence>MFTSDLETTLMRGSPPLHRAARWGDVARVRQLLLRDEEESSPRSRPLVDERDVNGSTPLMWASQFGHDDVVKVLLDDFGADPNLINAFGWTAAEYASTSSAAGDVLPLILAAGAPRDATRVVPSAMLGGGHGRLLCDFTPNRIPAPVGPKGPARWANLLTGLRRRFARSASQSARDAWRAPAVVKVGGVAVAGCTFKPLGLYAGQRYEIVRLFLRDGVTGEEVDVEQVSSHTSSPLGFEPGTSHAPTDSTSWELCATVRNPTWTPWGVSEVGVEVAELRSVRDELAWASRVAAGAGAFWLSVAFMCSNDLVSLTSIPSESMAPGVRRGDLMLVDRRRPPVSRAESSDGTSINRGTVGGFGVGDVVLFEPPPALREIATRNGTPLRSGEYFVKRIVAVGGDEVEVVDGVLFRNGRREASYPTGTPVGVGRNGPTSDETHDGGTCDACKFGRYDLSLRRVPAGSFLVLGDNRGGSNDGHVWGYLPEKNVLGKISFRVAPLNRAGFLREAPVGEERDGE</sequence>
<dbReference type="InterPro" id="IPR002110">
    <property type="entry name" value="Ankyrin_rpt"/>
</dbReference>
<evidence type="ECO:0000256" key="3">
    <source>
        <dbReference type="ARBA" id="ARBA00013208"/>
    </source>
</evidence>
<dbReference type="Gene3D" id="2.10.109.10">
    <property type="entry name" value="Umud Fragment, subunit A"/>
    <property type="match status" value="1"/>
</dbReference>
<dbReference type="InterPro" id="IPR019758">
    <property type="entry name" value="Pept_S26A_signal_pept_1_CS"/>
</dbReference>
<dbReference type="Proteomes" id="UP000002009">
    <property type="component" value="Chromosome 11"/>
</dbReference>
<feature type="repeat" description="ANK" evidence="6">
    <location>
        <begin position="54"/>
        <end position="87"/>
    </location>
</feature>
<accession>C1EEQ9</accession>
<reference evidence="9 10" key="1">
    <citation type="journal article" date="2009" name="Science">
        <title>Green evolution and dynamic adaptations revealed by genomes of the marine picoeukaryotes Micromonas.</title>
        <authorList>
            <person name="Worden A.Z."/>
            <person name="Lee J.H."/>
            <person name="Mock T."/>
            <person name="Rouze P."/>
            <person name="Simmons M.P."/>
            <person name="Aerts A.L."/>
            <person name="Allen A.E."/>
            <person name="Cuvelier M.L."/>
            <person name="Derelle E."/>
            <person name="Everett M.V."/>
            <person name="Foulon E."/>
            <person name="Grimwood J."/>
            <person name="Gundlach H."/>
            <person name="Henrissat B."/>
            <person name="Napoli C."/>
            <person name="McDonald S.M."/>
            <person name="Parker M.S."/>
            <person name="Rombauts S."/>
            <person name="Salamov A."/>
            <person name="Von Dassow P."/>
            <person name="Badger J.H."/>
            <person name="Coutinho P.M."/>
            <person name="Demir E."/>
            <person name="Dubchak I."/>
            <person name="Gentemann C."/>
            <person name="Eikrem W."/>
            <person name="Gready J.E."/>
            <person name="John U."/>
            <person name="Lanier W."/>
            <person name="Lindquist E.A."/>
            <person name="Lucas S."/>
            <person name="Mayer K.F."/>
            <person name="Moreau H."/>
            <person name="Not F."/>
            <person name="Otillar R."/>
            <person name="Panaud O."/>
            <person name="Pangilinan J."/>
            <person name="Paulsen I."/>
            <person name="Piegu B."/>
            <person name="Poliakov A."/>
            <person name="Robbens S."/>
            <person name="Schmutz J."/>
            <person name="Toulza E."/>
            <person name="Wyss T."/>
            <person name="Zelensky A."/>
            <person name="Zhou K."/>
            <person name="Armbrust E.V."/>
            <person name="Bhattacharya D."/>
            <person name="Goodenough U.W."/>
            <person name="Van de Peer Y."/>
            <person name="Grigoriev I.V."/>
        </authorList>
    </citation>
    <scope>NUCLEOTIDE SEQUENCE [LARGE SCALE GENOMIC DNA]</scope>
    <source>
        <strain evidence="10">RCC299 / NOUM17</strain>
    </source>
</reference>
<dbReference type="Pfam" id="PF10502">
    <property type="entry name" value="Peptidase_S26"/>
    <property type="match status" value="1"/>
</dbReference>
<dbReference type="PROSITE" id="PS50088">
    <property type="entry name" value="ANK_REPEAT"/>
    <property type="match status" value="1"/>
</dbReference>
<dbReference type="InterPro" id="IPR000223">
    <property type="entry name" value="Pept_S26A_signal_pept_1"/>
</dbReference>
<dbReference type="InParanoid" id="C1EEQ9"/>
<dbReference type="PROSITE" id="PS50297">
    <property type="entry name" value="ANK_REP_REGION"/>
    <property type="match status" value="1"/>
</dbReference>
<dbReference type="SMART" id="SM00248">
    <property type="entry name" value="ANK"/>
    <property type="match status" value="2"/>
</dbReference>
<dbReference type="STRING" id="296587.C1EEQ9"/>
<dbReference type="RefSeq" id="XP_002505024.1">
    <property type="nucleotide sequence ID" value="XM_002504978.1"/>
</dbReference>
<evidence type="ECO:0000256" key="2">
    <source>
        <dbReference type="ARBA" id="ARBA00009370"/>
    </source>
</evidence>
<proteinExistence type="inferred from homology"/>
<name>C1EEQ9_MICCC</name>
<feature type="region of interest" description="Disordered" evidence="7">
    <location>
        <begin position="229"/>
        <end position="249"/>
    </location>
</feature>
<feature type="active site" evidence="5">
    <location>
        <position position="320"/>
    </location>
</feature>
<evidence type="ECO:0000313" key="9">
    <source>
        <dbReference type="EMBL" id="ACO66282.1"/>
    </source>
</evidence>
<dbReference type="CDD" id="cd06530">
    <property type="entry name" value="S26_SPase_I"/>
    <property type="match status" value="1"/>
</dbReference>
<dbReference type="PROSITE" id="PS00761">
    <property type="entry name" value="SPASE_I_3"/>
    <property type="match status" value="1"/>
</dbReference>
<dbReference type="GO" id="GO:0016020">
    <property type="term" value="C:membrane"/>
    <property type="evidence" value="ECO:0007669"/>
    <property type="project" value="InterPro"/>
</dbReference>
<organism evidence="9 10">
    <name type="scientific">Micromonas commoda (strain RCC299 / NOUM17 / CCMP2709)</name>
    <name type="common">Picoplanktonic green alga</name>
    <dbReference type="NCBI Taxonomy" id="296587"/>
    <lineage>
        <taxon>Eukaryota</taxon>
        <taxon>Viridiplantae</taxon>
        <taxon>Chlorophyta</taxon>
        <taxon>Mamiellophyceae</taxon>
        <taxon>Mamiellales</taxon>
        <taxon>Mamiellaceae</taxon>
        <taxon>Micromonas</taxon>
    </lineage>
</organism>
<evidence type="ECO:0000256" key="6">
    <source>
        <dbReference type="PROSITE-ProRule" id="PRU00023"/>
    </source>
</evidence>
<dbReference type="GeneID" id="8247739"/>
<dbReference type="InterPro" id="IPR036286">
    <property type="entry name" value="LexA/Signal_pep-like_sf"/>
</dbReference>
<dbReference type="AlphaFoldDB" id="C1EEQ9"/>
<dbReference type="OrthoDB" id="341259at2759"/>
<comment type="catalytic activity">
    <reaction evidence="1">
        <text>Cleavage of hydrophobic, N-terminal signal or leader sequences from secreted and periplasmic proteins.</text>
        <dbReference type="EC" id="3.4.21.89"/>
    </reaction>
</comment>
<dbReference type="PANTHER" id="PTHR43390">
    <property type="entry name" value="SIGNAL PEPTIDASE I"/>
    <property type="match status" value="1"/>
</dbReference>
<dbReference type="eggNOG" id="KOG0171">
    <property type="taxonomic scope" value="Eukaryota"/>
</dbReference>